<dbReference type="InterPro" id="IPR006148">
    <property type="entry name" value="Glc/Gal-6P_isomerase"/>
</dbReference>
<dbReference type="GO" id="GO:0005975">
    <property type="term" value="P:carbohydrate metabolic process"/>
    <property type="evidence" value="ECO:0007669"/>
    <property type="project" value="InterPro"/>
</dbReference>
<dbReference type="Pfam" id="PF01182">
    <property type="entry name" value="Glucosamine_iso"/>
    <property type="match status" value="1"/>
</dbReference>
<name>A0A1R1SAR3_9ACTN</name>
<organism evidence="2 3">
    <name type="scientific">Streptomyces sparsogenes DSM 40356</name>
    <dbReference type="NCBI Taxonomy" id="1331668"/>
    <lineage>
        <taxon>Bacteria</taxon>
        <taxon>Bacillati</taxon>
        <taxon>Actinomycetota</taxon>
        <taxon>Actinomycetes</taxon>
        <taxon>Kitasatosporales</taxon>
        <taxon>Streptomycetaceae</taxon>
        <taxon>Streptomyces</taxon>
    </lineage>
</organism>
<evidence type="ECO:0000313" key="2">
    <source>
        <dbReference type="EMBL" id="OMI35481.1"/>
    </source>
</evidence>
<gene>
    <name evidence="2" type="ORF">SPAR_31146</name>
</gene>
<dbReference type="Proteomes" id="UP000186168">
    <property type="component" value="Unassembled WGS sequence"/>
</dbReference>
<dbReference type="RefSeq" id="WP_076971505.1">
    <property type="nucleotide sequence ID" value="NZ_ASQP01000396.1"/>
</dbReference>
<dbReference type="InterPro" id="IPR037171">
    <property type="entry name" value="NagB/RpiA_transferase-like"/>
</dbReference>
<dbReference type="PANTHER" id="PTHR42892:SF1">
    <property type="entry name" value="GLUCOSAMINE-6-PHOSPHATE ISOMERASE"/>
    <property type="match status" value="1"/>
</dbReference>
<comment type="caution">
    <text evidence="2">The sequence shown here is derived from an EMBL/GenBank/DDBJ whole genome shotgun (WGS) entry which is preliminary data.</text>
</comment>
<accession>A0A1R1SAR3</accession>
<dbReference type="SUPFAM" id="SSF100950">
    <property type="entry name" value="NagB/RpiA/CoA transferase-like"/>
    <property type="match status" value="1"/>
</dbReference>
<dbReference type="GO" id="GO:0016853">
    <property type="term" value="F:isomerase activity"/>
    <property type="evidence" value="ECO:0007669"/>
    <property type="project" value="UniProtKB-KW"/>
</dbReference>
<evidence type="ECO:0000313" key="3">
    <source>
        <dbReference type="Proteomes" id="UP000186168"/>
    </source>
</evidence>
<dbReference type="Gene3D" id="3.40.50.1360">
    <property type="match status" value="1"/>
</dbReference>
<reference evidence="2 3" key="1">
    <citation type="submission" date="2013-05" db="EMBL/GenBank/DDBJ databases">
        <title>Genome sequence of Streptomyces sparsogenes DSM 40356.</title>
        <authorList>
            <person name="Coyne S."/>
            <person name="Seebeck F.P."/>
        </authorList>
    </citation>
    <scope>NUCLEOTIDE SEQUENCE [LARGE SCALE GENOMIC DNA]</scope>
    <source>
        <strain evidence="2 3">DSM 40356</strain>
    </source>
</reference>
<proteinExistence type="predicted"/>
<dbReference type="InterPro" id="IPR052960">
    <property type="entry name" value="GlcN6P_deaminase-like"/>
</dbReference>
<sequence length="274" mass="29386">MRVSPIVFPDPEALGRRLAAEIADEIEDAARAGRRYVLGCPGGRSAATTYRALAEEVAARRLDLGHVVVVMMDEYVEVVESDAHGSRYRVIDPELPHSCFRFGREEIVEPLNAAAGPGREIAPDGLWVPDPADPGAYDRRIAEAGGVDLFLLASGAGDGHIAFNPVGGAADSRTRVVPLGEQTRIDNLSTFPTFRGLEEVPRYGVTVGVGTIRAQSRRVVMVAHGRDKGLAARRLTRATGYEADWPATVFADCAHPRLYLDQAAVAASASFALL</sequence>
<keyword evidence="2" id="KW-0413">Isomerase</keyword>
<dbReference type="AlphaFoldDB" id="A0A1R1SAR3"/>
<keyword evidence="3" id="KW-1185">Reference proteome</keyword>
<feature type="domain" description="Glucosamine/galactosamine-6-phosphate isomerase" evidence="1">
    <location>
        <begin position="9"/>
        <end position="251"/>
    </location>
</feature>
<dbReference type="PANTHER" id="PTHR42892">
    <property type="entry name" value="GLUCOSAMINE-6-PHOSPHATE DEAMINASE-LIKE PROTEIN BT_0258-RELATED"/>
    <property type="match status" value="1"/>
</dbReference>
<protein>
    <submittedName>
        <fullName evidence="2">Glucosamine-6-phosphate isomerase</fullName>
    </submittedName>
</protein>
<dbReference type="EMBL" id="ASQP01000396">
    <property type="protein sequence ID" value="OMI35481.1"/>
    <property type="molecule type" value="Genomic_DNA"/>
</dbReference>
<evidence type="ECO:0000259" key="1">
    <source>
        <dbReference type="Pfam" id="PF01182"/>
    </source>
</evidence>